<evidence type="ECO:0000256" key="2">
    <source>
        <dbReference type="ARBA" id="ARBA00022475"/>
    </source>
</evidence>
<dbReference type="InterPro" id="IPR006369">
    <property type="entry name" value="Protohaem_IX_farnesylTrfase"/>
</dbReference>
<dbReference type="Gene3D" id="1.10.357.140">
    <property type="entry name" value="UbiA prenyltransferase"/>
    <property type="match status" value="1"/>
</dbReference>
<evidence type="ECO:0000256" key="1">
    <source>
        <dbReference type="ARBA" id="ARBA00004141"/>
    </source>
</evidence>
<dbReference type="NCBIfam" id="TIGR01473">
    <property type="entry name" value="cyoE_ctaB"/>
    <property type="match status" value="1"/>
</dbReference>
<accession>A0ABS5H938</accession>
<feature type="transmembrane region" description="Helical" evidence="9">
    <location>
        <begin position="133"/>
        <end position="152"/>
    </location>
</feature>
<evidence type="ECO:0000256" key="8">
    <source>
        <dbReference type="ARBA" id="ARBA00047690"/>
    </source>
</evidence>
<dbReference type="EMBL" id="JAGSSV010000003">
    <property type="protein sequence ID" value="MBR7888191.1"/>
    <property type="molecule type" value="Genomic_DNA"/>
</dbReference>
<feature type="transmembrane region" description="Helical" evidence="9">
    <location>
        <begin position="264"/>
        <end position="284"/>
    </location>
</feature>
<gene>
    <name evidence="9 10" type="primary">cyoE</name>
    <name evidence="10" type="ORF">J9B83_04480</name>
</gene>
<feature type="transmembrane region" description="Helical" evidence="9">
    <location>
        <begin position="207"/>
        <end position="225"/>
    </location>
</feature>
<keyword evidence="11" id="KW-1185">Reference proteome</keyword>
<feature type="transmembrane region" description="Helical" evidence="9">
    <location>
        <begin position="36"/>
        <end position="60"/>
    </location>
</feature>
<dbReference type="NCBIfam" id="NF003348">
    <property type="entry name" value="PRK04375.1-1"/>
    <property type="match status" value="1"/>
</dbReference>
<reference evidence="10 11" key="1">
    <citation type="submission" date="2021-04" db="EMBL/GenBank/DDBJ databases">
        <authorList>
            <person name="Sun C."/>
        </authorList>
    </citation>
    <scope>NUCLEOTIDE SEQUENCE [LARGE SCALE GENOMIC DNA]</scope>
    <source>
        <strain evidence="10 11">A79</strain>
    </source>
</reference>
<protein>
    <recommendedName>
        <fullName evidence="9">Protoheme IX farnesyltransferase</fullName>
        <ecNumber evidence="9">2.5.1.141</ecNumber>
    </recommendedName>
    <alternativeName>
        <fullName evidence="9">Heme B farnesyltransferase</fullName>
    </alternativeName>
    <alternativeName>
        <fullName evidence="9">Heme O synthase</fullName>
    </alternativeName>
</protein>
<keyword evidence="2 9" id="KW-1003">Cell membrane</keyword>
<evidence type="ECO:0000256" key="4">
    <source>
        <dbReference type="ARBA" id="ARBA00022692"/>
    </source>
</evidence>
<keyword evidence="7 9" id="KW-0472">Membrane</keyword>
<dbReference type="Proteomes" id="UP000679722">
    <property type="component" value="Unassembled WGS sequence"/>
</dbReference>
<evidence type="ECO:0000256" key="6">
    <source>
        <dbReference type="ARBA" id="ARBA00023133"/>
    </source>
</evidence>
<evidence type="ECO:0000256" key="3">
    <source>
        <dbReference type="ARBA" id="ARBA00022679"/>
    </source>
</evidence>
<sequence length="301" mass="32987">MMFKDYVSLTKPGIIFGNLIAAASGFFLAAKGNIDWFVLLVVLVGTSCIVATGCIINNYVDRDIDLKMARTKDRALAQGRVSVASALLLALVLGTIGFALLHYYTTVYAVLFGAIGLLVYVGLYTLKFKRNSVYGTLVGSLSGACPPVMGYVSVTNGFDTGAAILLLTFCFWQIPHSYAIAICRFDDYKAANIPVLPVKYGIQTARLHMYVYIFGFAVSALLLVQQGYVGIIYALVMSLMSLYWIYLVKAGYSPENEKAWGRKLFVFSILVVMVFSALISVDYVNHGQMVSAFSHHFIIAT</sequence>
<comment type="catalytic activity">
    <reaction evidence="8 9">
        <text>heme b + (2E,6E)-farnesyl diphosphate + H2O = Fe(II)-heme o + diphosphate</text>
        <dbReference type="Rhea" id="RHEA:28070"/>
        <dbReference type="ChEBI" id="CHEBI:15377"/>
        <dbReference type="ChEBI" id="CHEBI:33019"/>
        <dbReference type="ChEBI" id="CHEBI:60344"/>
        <dbReference type="ChEBI" id="CHEBI:60530"/>
        <dbReference type="ChEBI" id="CHEBI:175763"/>
        <dbReference type="EC" id="2.5.1.141"/>
    </reaction>
</comment>
<comment type="function">
    <text evidence="9">Converts heme B (protoheme IX) to heme O by substitution of the vinyl group on carbon 2 of heme B porphyrin ring with a hydroxyethyl farnesyl side group.</text>
</comment>
<dbReference type="PROSITE" id="PS00943">
    <property type="entry name" value="UBIA"/>
    <property type="match status" value="1"/>
</dbReference>
<keyword evidence="5 9" id="KW-1133">Transmembrane helix</keyword>
<evidence type="ECO:0000313" key="10">
    <source>
        <dbReference type="EMBL" id="MBR7888191.1"/>
    </source>
</evidence>
<feature type="transmembrane region" description="Helical" evidence="9">
    <location>
        <begin position="81"/>
        <end position="101"/>
    </location>
</feature>
<dbReference type="InterPro" id="IPR030470">
    <property type="entry name" value="UbiA_prenylTrfase_CS"/>
</dbReference>
<dbReference type="PANTHER" id="PTHR43448:SF2">
    <property type="entry name" value="PROTOHEME IX FARNESYLTRANSFERASE, MITOCHONDRIAL"/>
    <property type="match status" value="1"/>
</dbReference>
<feature type="transmembrane region" description="Helical" evidence="9">
    <location>
        <begin position="107"/>
        <end position="126"/>
    </location>
</feature>
<feature type="transmembrane region" description="Helical" evidence="9">
    <location>
        <begin position="231"/>
        <end position="252"/>
    </location>
</feature>
<dbReference type="PANTHER" id="PTHR43448">
    <property type="entry name" value="PROTOHEME IX FARNESYLTRANSFERASE, MITOCHONDRIAL"/>
    <property type="match status" value="1"/>
</dbReference>
<keyword evidence="3 9" id="KW-0808">Transferase</keyword>
<keyword evidence="6 9" id="KW-0350">Heme biosynthesis</keyword>
<comment type="caution">
    <text evidence="10">The sequence shown here is derived from an EMBL/GenBank/DDBJ whole genome shotgun (WGS) entry which is preliminary data.</text>
</comment>
<reference evidence="11" key="2">
    <citation type="submission" date="2023-07" db="EMBL/GenBank/DDBJ databases">
        <title>Marinomonas vulgaris A79, complete genome.</title>
        <authorList>
            <person name="Ying J.-J."/>
        </authorList>
    </citation>
    <scope>NUCLEOTIDE SEQUENCE [LARGE SCALE GENOMIC DNA]</scope>
    <source>
        <strain evidence="11">A79</strain>
    </source>
</reference>
<comment type="pathway">
    <text evidence="9">Porphyrin-containing compound metabolism; heme O biosynthesis; heme O from protoheme: step 1/1.</text>
</comment>
<comment type="miscellaneous">
    <text evidence="9">Carbon 2 of the heme B porphyrin ring is defined according to the Fischer nomenclature.</text>
</comment>
<feature type="transmembrane region" description="Helical" evidence="9">
    <location>
        <begin position="164"/>
        <end position="186"/>
    </location>
</feature>
<comment type="subcellular location">
    <subcellularLocation>
        <location evidence="9">Cell membrane</location>
        <topology evidence="9">Multi-pass membrane protein</topology>
    </subcellularLocation>
    <subcellularLocation>
        <location evidence="1">Membrane</location>
        <topology evidence="1">Multi-pass membrane protein</topology>
    </subcellularLocation>
</comment>
<dbReference type="EC" id="2.5.1.141" evidence="9"/>
<dbReference type="InterPro" id="IPR044878">
    <property type="entry name" value="UbiA_sf"/>
</dbReference>
<evidence type="ECO:0000313" key="11">
    <source>
        <dbReference type="Proteomes" id="UP000679722"/>
    </source>
</evidence>
<evidence type="ECO:0000256" key="7">
    <source>
        <dbReference type="ARBA" id="ARBA00023136"/>
    </source>
</evidence>
<dbReference type="InterPro" id="IPR000537">
    <property type="entry name" value="UbiA_prenyltransferase"/>
</dbReference>
<proteinExistence type="inferred from homology"/>
<organism evidence="10 11">
    <name type="scientific">Marinomonas vulgaris</name>
    <dbReference type="NCBI Taxonomy" id="2823372"/>
    <lineage>
        <taxon>Bacteria</taxon>
        <taxon>Pseudomonadati</taxon>
        <taxon>Pseudomonadota</taxon>
        <taxon>Gammaproteobacteria</taxon>
        <taxon>Oceanospirillales</taxon>
        <taxon>Oceanospirillaceae</taxon>
        <taxon>Marinomonas</taxon>
    </lineage>
</organism>
<name>A0ABS5H938_9GAMM</name>
<feature type="transmembrane region" description="Helical" evidence="9">
    <location>
        <begin position="12"/>
        <end position="30"/>
    </location>
</feature>
<dbReference type="CDD" id="cd13957">
    <property type="entry name" value="PT_UbiA_Cox10"/>
    <property type="match status" value="1"/>
</dbReference>
<comment type="similarity">
    <text evidence="9">Belongs to the UbiA prenyltransferase family. Protoheme IX farnesyltransferase subfamily.</text>
</comment>
<dbReference type="HAMAP" id="MF_00154">
    <property type="entry name" value="CyoE_CtaB"/>
    <property type="match status" value="1"/>
</dbReference>
<dbReference type="Pfam" id="PF01040">
    <property type="entry name" value="UbiA"/>
    <property type="match status" value="1"/>
</dbReference>
<evidence type="ECO:0000256" key="5">
    <source>
        <dbReference type="ARBA" id="ARBA00022989"/>
    </source>
</evidence>
<evidence type="ECO:0000256" key="9">
    <source>
        <dbReference type="HAMAP-Rule" id="MF_00154"/>
    </source>
</evidence>
<keyword evidence="4 9" id="KW-0812">Transmembrane</keyword>